<reference evidence="1" key="2">
    <citation type="submission" date="2024-05" db="EMBL/GenBank/DDBJ databases">
        <title>Identification and characterization of horizontal gene transfer across gut microbiota members of farm animals based on homology search.</title>
        <authorList>
            <person name="Schwarzerova J."/>
            <person name="Nykrynova M."/>
            <person name="Jureckova K."/>
            <person name="Cejkova D."/>
            <person name="Rychlik I."/>
        </authorList>
    </citation>
    <scope>NUCLEOTIDE SEQUENCE</scope>
    <source>
        <strain evidence="1">84_SSukc20</strain>
    </source>
</reference>
<organism evidence="1 2">
    <name type="scientific">Bacteroides gallinaceum</name>
    <dbReference type="NCBI Taxonomy" id="1462571"/>
    <lineage>
        <taxon>Bacteria</taxon>
        <taxon>Pseudomonadati</taxon>
        <taxon>Bacteroidota</taxon>
        <taxon>Bacteroidia</taxon>
        <taxon>Bacteroidales</taxon>
        <taxon>Bacteroidaceae</taxon>
        <taxon>Bacteroides</taxon>
    </lineage>
</organism>
<protein>
    <submittedName>
        <fullName evidence="1">Uncharacterized protein</fullName>
    </submittedName>
</protein>
<dbReference type="Proteomes" id="UP001167871">
    <property type="component" value="Unassembled WGS sequence"/>
</dbReference>
<comment type="caution">
    <text evidence="1">The sequence shown here is derived from an EMBL/GenBank/DDBJ whole genome shotgun (WGS) entry which is preliminary data.</text>
</comment>
<proteinExistence type="predicted"/>
<dbReference type="PROSITE" id="PS51257">
    <property type="entry name" value="PROKAR_LIPOPROTEIN"/>
    <property type="match status" value="1"/>
</dbReference>
<dbReference type="RefSeq" id="WP_301640325.1">
    <property type="nucleotide sequence ID" value="NZ_JAUEII010000026.1"/>
</dbReference>
<gene>
    <name evidence="1" type="ORF">QVO10_11650</name>
</gene>
<reference evidence="1" key="1">
    <citation type="submission" date="2023-06" db="EMBL/GenBank/DDBJ databases">
        <authorList>
            <person name="Zeman M."/>
            <person name="Kubasova T."/>
            <person name="Jahodarova E."/>
            <person name="Nykrynova M."/>
            <person name="Rychlik I."/>
        </authorList>
    </citation>
    <scope>NUCLEOTIDE SEQUENCE</scope>
    <source>
        <strain evidence="1">84_SSukc20</strain>
    </source>
</reference>
<accession>A0ABT7X7H9</accession>
<evidence type="ECO:0000313" key="1">
    <source>
        <dbReference type="EMBL" id="MDN0050031.1"/>
    </source>
</evidence>
<sequence>MAKVKSYGNFLWSAVQLAAGCGEPPMPPSDAEMMLFEWDIREADGSKIVMDESGYKEYEGAENPENFVTWRYECDLF</sequence>
<evidence type="ECO:0000313" key="2">
    <source>
        <dbReference type="Proteomes" id="UP001167871"/>
    </source>
</evidence>
<name>A0ABT7X7H9_9BACE</name>
<keyword evidence="2" id="KW-1185">Reference proteome</keyword>
<dbReference type="EMBL" id="JAUEII010000026">
    <property type="protein sequence ID" value="MDN0050031.1"/>
    <property type="molecule type" value="Genomic_DNA"/>
</dbReference>